<dbReference type="CDD" id="cd01743">
    <property type="entry name" value="GATase1_Anthranilate_Synthase"/>
    <property type="match status" value="1"/>
</dbReference>
<keyword evidence="4" id="KW-1185">Reference proteome</keyword>
<dbReference type="InterPro" id="IPR029062">
    <property type="entry name" value="Class_I_gatase-like"/>
</dbReference>
<dbReference type="SUPFAM" id="SSF52317">
    <property type="entry name" value="Class I glutamine amidotransferase-like"/>
    <property type="match status" value="1"/>
</dbReference>
<dbReference type="PRINTS" id="PR00099">
    <property type="entry name" value="CPSGATASE"/>
</dbReference>
<dbReference type="EMBL" id="FNQR01000002">
    <property type="protein sequence ID" value="SEA04509.1"/>
    <property type="molecule type" value="Genomic_DNA"/>
</dbReference>
<accession>A0A1H3XYH7</accession>
<keyword evidence="1" id="KW-0315">Glutamine amidotransferase</keyword>
<sequence>MIVVIDNYDSFTYNLVQYFRQLDHQVRVCQNHEISPQEIDQLQPDLIVLSPGPGNPDEAQTSREVLDEFHTRIPVLGVCLGHQAIVKFFGGEVIKGEKPMHGKVSCITHDQLGAFEGIPSPTLVTRYHSLIAERSSMPESLDITAKTEDGVIMGVRHKEYPVEGLQFHPESILSDAGFHMLENVYRNAQRWGMRSLREEV</sequence>
<dbReference type="Pfam" id="PF00117">
    <property type="entry name" value="GATase"/>
    <property type="match status" value="1"/>
</dbReference>
<dbReference type="NCBIfam" id="TIGR00566">
    <property type="entry name" value="trpG_papA"/>
    <property type="match status" value="1"/>
</dbReference>
<dbReference type="FunFam" id="3.40.50.880:FF:000003">
    <property type="entry name" value="Anthranilate synthase component II"/>
    <property type="match status" value="1"/>
</dbReference>
<dbReference type="Gene3D" id="3.40.50.880">
    <property type="match status" value="1"/>
</dbReference>
<dbReference type="PANTHER" id="PTHR43418">
    <property type="entry name" value="MULTIFUNCTIONAL TRYPTOPHAN BIOSYNTHESIS PROTEIN-RELATED"/>
    <property type="match status" value="1"/>
</dbReference>
<dbReference type="GO" id="GO:0004049">
    <property type="term" value="F:anthranilate synthase activity"/>
    <property type="evidence" value="ECO:0007669"/>
    <property type="project" value="TreeGrafter"/>
</dbReference>
<dbReference type="AlphaFoldDB" id="A0A1H3XYH7"/>
<evidence type="ECO:0000313" key="3">
    <source>
        <dbReference type="EMBL" id="SEA04509.1"/>
    </source>
</evidence>
<proteinExistence type="predicted"/>
<dbReference type="Proteomes" id="UP000198584">
    <property type="component" value="Unassembled WGS sequence"/>
</dbReference>
<reference evidence="3 4" key="1">
    <citation type="submission" date="2016-10" db="EMBL/GenBank/DDBJ databases">
        <authorList>
            <person name="de Groot N.N."/>
        </authorList>
    </citation>
    <scope>NUCLEOTIDE SEQUENCE [LARGE SCALE GENOMIC DNA]</scope>
    <source>
        <strain evidence="3 4">CCM7597</strain>
    </source>
</reference>
<protein>
    <submittedName>
        <fullName evidence="3">Para-aminobenzoate synthetase component 2</fullName>
    </submittedName>
</protein>
<dbReference type="GO" id="GO:0005829">
    <property type="term" value="C:cytosol"/>
    <property type="evidence" value="ECO:0007669"/>
    <property type="project" value="TreeGrafter"/>
</dbReference>
<evidence type="ECO:0000259" key="2">
    <source>
        <dbReference type="Pfam" id="PF00117"/>
    </source>
</evidence>
<dbReference type="OrthoDB" id="9804328at2"/>
<organism evidence="3 4">
    <name type="scientific">Thalassobacillus cyri</name>
    <dbReference type="NCBI Taxonomy" id="571932"/>
    <lineage>
        <taxon>Bacteria</taxon>
        <taxon>Bacillati</taxon>
        <taxon>Bacillota</taxon>
        <taxon>Bacilli</taxon>
        <taxon>Bacillales</taxon>
        <taxon>Bacillaceae</taxon>
        <taxon>Thalassobacillus</taxon>
    </lineage>
</organism>
<dbReference type="RefSeq" id="WP_093042537.1">
    <property type="nucleotide sequence ID" value="NZ_FNQR01000002.1"/>
</dbReference>
<dbReference type="PRINTS" id="PR00097">
    <property type="entry name" value="ANTSNTHASEII"/>
</dbReference>
<dbReference type="PRINTS" id="PR00096">
    <property type="entry name" value="GATASE"/>
</dbReference>
<dbReference type="GO" id="GO:0000162">
    <property type="term" value="P:L-tryptophan biosynthetic process"/>
    <property type="evidence" value="ECO:0007669"/>
    <property type="project" value="TreeGrafter"/>
</dbReference>
<name>A0A1H3XYH7_9BACI</name>
<dbReference type="InterPro" id="IPR050472">
    <property type="entry name" value="Anth_synth/Amidotransfase"/>
</dbReference>
<evidence type="ECO:0000313" key="4">
    <source>
        <dbReference type="Proteomes" id="UP000198584"/>
    </source>
</evidence>
<dbReference type="InterPro" id="IPR006221">
    <property type="entry name" value="TrpG/PapA_dom"/>
</dbReference>
<dbReference type="STRING" id="571932.SAMN05421743_102308"/>
<evidence type="ECO:0000256" key="1">
    <source>
        <dbReference type="ARBA" id="ARBA00022962"/>
    </source>
</evidence>
<feature type="domain" description="Glutamine amidotransferase" evidence="2">
    <location>
        <begin position="3"/>
        <end position="186"/>
    </location>
</feature>
<dbReference type="PANTHER" id="PTHR43418:SF4">
    <property type="entry name" value="MULTIFUNCTIONAL TRYPTOPHAN BIOSYNTHESIS PROTEIN"/>
    <property type="match status" value="1"/>
</dbReference>
<dbReference type="PROSITE" id="PS51273">
    <property type="entry name" value="GATASE_TYPE_1"/>
    <property type="match status" value="1"/>
</dbReference>
<dbReference type="InterPro" id="IPR017926">
    <property type="entry name" value="GATASE"/>
</dbReference>
<gene>
    <name evidence="3" type="ORF">SAMN05421743_102308</name>
</gene>